<dbReference type="EMBL" id="JH660639">
    <property type="protein sequence ID" value="EIM30196.1"/>
    <property type="molecule type" value="Genomic_DNA"/>
</dbReference>
<dbReference type="AlphaFoldDB" id="I4Z1V4"/>
<dbReference type="SUPFAM" id="SSF54427">
    <property type="entry name" value="NTF2-like"/>
    <property type="match status" value="1"/>
</dbReference>
<protein>
    <submittedName>
        <fullName evidence="2">Ketosteroid isomerase-like protein</fullName>
    </submittedName>
</protein>
<dbReference type="RefSeq" id="WP_009489653.1">
    <property type="nucleotide sequence ID" value="NZ_CP141050.1"/>
</dbReference>
<keyword evidence="2" id="KW-0413">Isomerase</keyword>
<proteinExistence type="predicted"/>
<keyword evidence="3" id="KW-1185">Reference proteome</keyword>
<dbReference type="Pfam" id="PF12680">
    <property type="entry name" value="SnoaL_2"/>
    <property type="match status" value="1"/>
</dbReference>
<dbReference type="STRING" id="864069.MicloDRAFT_00010010"/>
<dbReference type="InterPro" id="IPR037401">
    <property type="entry name" value="SnoaL-like"/>
</dbReference>
<dbReference type="InterPro" id="IPR032710">
    <property type="entry name" value="NTF2-like_dom_sf"/>
</dbReference>
<feature type="domain" description="SnoaL-like" evidence="1">
    <location>
        <begin position="28"/>
        <end position="124"/>
    </location>
</feature>
<dbReference type="PATRIC" id="fig|864069.3.peg.1115"/>
<dbReference type="Gene3D" id="3.10.450.50">
    <property type="match status" value="1"/>
</dbReference>
<gene>
    <name evidence="2" type="ORF">MicloDRAFT_00010010</name>
</gene>
<dbReference type="eggNOG" id="COG3631">
    <property type="taxonomic scope" value="Bacteria"/>
</dbReference>
<dbReference type="Proteomes" id="UP000003947">
    <property type="component" value="Unassembled WGS sequence"/>
</dbReference>
<evidence type="ECO:0000313" key="2">
    <source>
        <dbReference type="EMBL" id="EIM30196.1"/>
    </source>
</evidence>
<dbReference type="HOGENOM" id="CLU_124277_2_0_5"/>
<dbReference type="GO" id="GO:0016853">
    <property type="term" value="F:isomerase activity"/>
    <property type="evidence" value="ECO:0007669"/>
    <property type="project" value="UniProtKB-KW"/>
</dbReference>
<dbReference type="OrthoDB" id="7375782at2"/>
<sequence>MTTNTDLFPSLSALLRQALGDLLAPEAQSFLDMCADDILFEFPFTPPGGTGRLDGKAALEAYLPNVATLVTIESMTLGRVLVSTQRDAAVIEFSCKGHANRTGARYDQDYVSVIDLKDGRIARYRDYWNPLIALAALDGSRAEGEAQAEGAYHVG</sequence>
<reference evidence="2 3" key="1">
    <citation type="submission" date="2012-02" db="EMBL/GenBank/DDBJ databases">
        <title>Improved High-Quality Draft sequence of Microvirga sp. WSM3557.</title>
        <authorList>
            <consortium name="US DOE Joint Genome Institute"/>
            <person name="Lucas S."/>
            <person name="Han J."/>
            <person name="Lapidus A."/>
            <person name="Cheng J.-F."/>
            <person name="Goodwin L."/>
            <person name="Pitluck S."/>
            <person name="Peters L."/>
            <person name="Zhang X."/>
            <person name="Detter J.C."/>
            <person name="Han C."/>
            <person name="Tapia R."/>
            <person name="Land M."/>
            <person name="Hauser L."/>
            <person name="Kyrpides N."/>
            <person name="Ivanova N."/>
            <person name="Pagani I."/>
            <person name="Brau L."/>
            <person name="Yates R."/>
            <person name="O'Hara G."/>
            <person name="Rui T."/>
            <person name="Howieson J."/>
            <person name="Reeve W."/>
            <person name="Woyke T."/>
        </authorList>
    </citation>
    <scope>NUCLEOTIDE SEQUENCE [LARGE SCALE GENOMIC DNA]</scope>
    <source>
        <strain evidence="2 3">WSM3557</strain>
    </source>
</reference>
<accession>I4Z1V4</accession>
<organism evidence="2 3">
    <name type="scientific">Microvirga lotononidis</name>
    <dbReference type="NCBI Taxonomy" id="864069"/>
    <lineage>
        <taxon>Bacteria</taxon>
        <taxon>Pseudomonadati</taxon>
        <taxon>Pseudomonadota</taxon>
        <taxon>Alphaproteobacteria</taxon>
        <taxon>Hyphomicrobiales</taxon>
        <taxon>Methylobacteriaceae</taxon>
        <taxon>Microvirga</taxon>
    </lineage>
</organism>
<name>I4Z1V4_9HYPH</name>
<evidence type="ECO:0000313" key="3">
    <source>
        <dbReference type="Proteomes" id="UP000003947"/>
    </source>
</evidence>
<evidence type="ECO:0000259" key="1">
    <source>
        <dbReference type="Pfam" id="PF12680"/>
    </source>
</evidence>